<dbReference type="AlphaFoldDB" id="A0ABD1DT62"/>
<dbReference type="SUPFAM" id="SSF53474">
    <property type="entry name" value="alpha/beta-Hydrolases"/>
    <property type="match status" value="1"/>
</dbReference>
<evidence type="ECO:0000256" key="5">
    <source>
        <dbReference type="SAM" id="SignalP"/>
    </source>
</evidence>
<name>A0ABD1DT62_CULPP</name>
<sequence length="325" mass="36129">MVAIEVIYKTVLALTLVRGVALAEDTTDPAIGSNRIGFAPSFSAKRDVRFYLYTPLTEIESHVFSIENAGSLSRTFYNTSLPLRIIIHGWMNNVTSLAIRGIKDAYLERGDYNVIGVDWNKGAAEPYLRASQYTLAVGYVVADLINRIVRSNMTKMDEIFLIGHSLGAHIAGNAGHLVTVGRVKTIFGLDPASINFFEDEPDTRLSANDAEYVEVIHTNTQFSGYPHPIGQVDLYVNYGKKQPGCLTESCSHGRSIEFFMESLAKDCKGFWGARCDDYNELKTKTCYNLKQQALMGGDPPRYENEKGIYVVVTSVDPPYALGYNY</sequence>
<dbReference type="GO" id="GO:0005576">
    <property type="term" value="C:extracellular region"/>
    <property type="evidence" value="ECO:0007669"/>
    <property type="project" value="UniProtKB-SubCell"/>
</dbReference>
<comment type="subcellular location">
    <subcellularLocation>
        <location evidence="1">Secreted</location>
    </subcellularLocation>
</comment>
<dbReference type="EMBL" id="JBEHCU010002618">
    <property type="protein sequence ID" value="KAL1402673.1"/>
    <property type="molecule type" value="Genomic_DNA"/>
</dbReference>
<protein>
    <recommendedName>
        <fullName evidence="6">Lipase domain-containing protein</fullName>
    </recommendedName>
</protein>
<dbReference type="InterPro" id="IPR033906">
    <property type="entry name" value="Lipase_N"/>
</dbReference>
<organism evidence="7 8">
    <name type="scientific">Culex pipiens pipiens</name>
    <name type="common">Northern house mosquito</name>
    <dbReference type="NCBI Taxonomy" id="38569"/>
    <lineage>
        <taxon>Eukaryota</taxon>
        <taxon>Metazoa</taxon>
        <taxon>Ecdysozoa</taxon>
        <taxon>Arthropoda</taxon>
        <taxon>Hexapoda</taxon>
        <taxon>Insecta</taxon>
        <taxon>Pterygota</taxon>
        <taxon>Neoptera</taxon>
        <taxon>Endopterygota</taxon>
        <taxon>Diptera</taxon>
        <taxon>Nematocera</taxon>
        <taxon>Culicoidea</taxon>
        <taxon>Culicidae</taxon>
        <taxon>Culicinae</taxon>
        <taxon>Culicini</taxon>
        <taxon>Culex</taxon>
        <taxon>Culex</taxon>
    </lineage>
</organism>
<dbReference type="PANTHER" id="PTHR11610">
    <property type="entry name" value="LIPASE"/>
    <property type="match status" value="1"/>
</dbReference>
<dbReference type="Gene3D" id="3.40.50.1820">
    <property type="entry name" value="alpha/beta hydrolase"/>
    <property type="match status" value="1"/>
</dbReference>
<dbReference type="Pfam" id="PF00151">
    <property type="entry name" value="Lipase"/>
    <property type="match status" value="1"/>
</dbReference>
<keyword evidence="3" id="KW-0964">Secreted</keyword>
<evidence type="ECO:0000256" key="1">
    <source>
        <dbReference type="ARBA" id="ARBA00004613"/>
    </source>
</evidence>
<evidence type="ECO:0000313" key="7">
    <source>
        <dbReference type="EMBL" id="KAL1402673.1"/>
    </source>
</evidence>
<comment type="caution">
    <text evidence="7">The sequence shown here is derived from an EMBL/GenBank/DDBJ whole genome shotgun (WGS) entry which is preliminary data.</text>
</comment>
<gene>
    <name evidence="7" type="ORF">pipiens_005994</name>
</gene>
<keyword evidence="5" id="KW-0732">Signal</keyword>
<dbReference type="InterPro" id="IPR000734">
    <property type="entry name" value="TAG_lipase"/>
</dbReference>
<dbReference type="InterPro" id="IPR013818">
    <property type="entry name" value="Lipase"/>
</dbReference>
<dbReference type="Proteomes" id="UP001562425">
    <property type="component" value="Unassembled WGS sequence"/>
</dbReference>
<feature type="chain" id="PRO_5044844469" description="Lipase domain-containing protein" evidence="5">
    <location>
        <begin position="24"/>
        <end position="325"/>
    </location>
</feature>
<evidence type="ECO:0000256" key="2">
    <source>
        <dbReference type="ARBA" id="ARBA00010701"/>
    </source>
</evidence>
<reference evidence="7 8" key="1">
    <citation type="submission" date="2024-05" db="EMBL/GenBank/DDBJ databases">
        <title>Culex pipiens pipiens assembly and annotation.</title>
        <authorList>
            <person name="Alout H."/>
            <person name="Durand T."/>
        </authorList>
    </citation>
    <scope>NUCLEOTIDE SEQUENCE [LARGE SCALE GENOMIC DNA]</scope>
    <source>
        <strain evidence="7">HA-2024</strain>
        <tissue evidence="7">Whole body</tissue>
    </source>
</reference>
<evidence type="ECO:0000256" key="4">
    <source>
        <dbReference type="RuleBase" id="RU004262"/>
    </source>
</evidence>
<keyword evidence="8" id="KW-1185">Reference proteome</keyword>
<comment type="similarity">
    <text evidence="2 4">Belongs to the AB hydrolase superfamily. Lipase family.</text>
</comment>
<evidence type="ECO:0000313" key="8">
    <source>
        <dbReference type="Proteomes" id="UP001562425"/>
    </source>
</evidence>
<proteinExistence type="inferred from homology"/>
<feature type="domain" description="Lipase" evidence="6">
    <location>
        <begin position="41"/>
        <end position="293"/>
    </location>
</feature>
<evidence type="ECO:0000256" key="3">
    <source>
        <dbReference type="ARBA" id="ARBA00022525"/>
    </source>
</evidence>
<feature type="signal peptide" evidence="5">
    <location>
        <begin position="1"/>
        <end position="23"/>
    </location>
</feature>
<evidence type="ECO:0000259" key="6">
    <source>
        <dbReference type="Pfam" id="PF00151"/>
    </source>
</evidence>
<accession>A0ABD1DT62</accession>
<dbReference type="CDD" id="cd00707">
    <property type="entry name" value="Pancreat_lipase_like"/>
    <property type="match status" value="1"/>
</dbReference>
<dbReference type="InterPro" id="IPR029058">
    <property type="entry name" value="AB_hydrolase_fold"/>
</dbReference>
<dbReference type="PANTHER" id="PTHR11610:SF150">
    <property type="entry name" value="FI01825P-RELATED"/>
    <property type="match status" value="1"/>
</dbReference>
<dbReference type="PRINTS" id="PR00821">
    <property type="entry name" value="TAGLIPASE"/>
</dbReference>